<dbReference type="Pfam" id="PF00012">
    <property type="entry name" value="HSP70"/>
    <property type="match status" value="2"/>
</dbReference>
<dbReference type="GO" id="GO:0140662">
    <property type="term" value="F:ATP-dependent protein folding chaperone"/>
    <property type="evidence" value="ECO:0007669"/>
    <property type="project" value="InterPro"/>
</dbReference>
<organism evidence="3">
    <name type="scientific">Tanacetum cinerariifolium</name>
    <name type="common">Dalmatian daisy</name>
    <name type="synonym">Chrysanthemum cinerariifolium</name>
    <dbReference type="NCBI Taxonomy" id="118510"/>
    <lineage>
        <taxon>Eukaryota</taxon>
        <taxon>Viridiplantae</taxon>
        <taxon>Streptophyta</taxon>
        <taxon>Embryophyta</taxon>
        <taxon>Tracheophyta</taxon>
        <taxon>Spermatophyta</taxon>
        <taxon>Magnoliopsida</taxon>
        <taxon>eudicotyledons</taxon>
        <taxon>Gunneridae</taxon>
        <taxon>Pentapetalae</taxon>
        <taxon>asterids</taxon>
        <taxon>campanulids</taxon>
        <taxon>Asterales</taxon>
        <taxon>Asteraceae</taxon>
        <taxon>Asteroideae</taxon>
        <taxon>Anthemideae</taxon>
        <taxon>Anthemidinae</taxon>
        <taxon>Tanacetum</taxon>
    </lineage>
</organism>
<evidence type="ECO:0000256" key="2">
    <source>
        <dbReference type="ARBA" id="ARBA00022840"/>
    </source>
</evidence>
<protein>
    <submittedName>
        <fullName evidence="3">Heat shock cognate 70 kDa protein</fullName>
    </submittedName>
</protein>
<dbReference type="InterPro" id="IPR013126">
    <property type="entry name" value="Hsp_70_fam"/>
</dbReference>
<name>A0A699HPF4_TANCI</name>
<keyword evidence="3" id="KW-0346">Stress response</keyword>
<gene>
    <name evidence="3" type="ORF">Tci_434906</name>
</gene>
<evidence type="ECO:0000256" key="1">
    <source>
        <dbReference type="ARBA" id="ARBA00022741"/>
    </source>
</evidence>
<dbReference type="PROSITE" id="PS00329">
    <property type="entry name" value="HSP70_2"/>
    <property type="match status" value="1"/>
</dbReference>
<dbReference type="AlphaFoldDB" id="A0A699HPF4"/>
<comment type="caution">
    <text evidence="3">The sequence shown here is derived from an EMBL/GenBank/DDBJ whole genome shotgun (WGS) entry which is preliminary data.</text>
</comment>
<keyword evidence="1" id="KW-0547">Nucleotide-binding</keyword>
<evidence type="ECO:0000313" key="3">
    <source>
        <dbReference type="EMBL" id="GEY62932.1"/>
    </source>
</evidence>
<dbReference type="SUPFAM" id="SSF53067">
    <property type="entry name" value="Actin-like ATPase domain"/>
    <property type="match status" value="2"/>
</dbReference>
<dbReference type="PANTHER" id="PTHR19375">
    <property type="entry name" value="HEAT SHOCK PROTEIN 70KDA"/>
    <property type="match status" value="1"/>
</dbReference>
<dbReference type="InterPro" id="IPR043129">
    <property type="entry name" value="ATPase_NBD"/>
</dbReference>
<dbReference type="InterPro" id="IPR018181">
    <property type="entry name" value="Heat_shock_70_CS"/>
</dbReference>
<dbReference type="EMBL" id="BKCJ010195040">
    <property type="protein sequence ID" value="GEY62932.1"/>
    <property type="molecule type" value="Genomic_DNA"/>
</dbReference>
<dbReference type="Gene3D" id="3.30.420.40">
    <property type="match status" value="3"/>
</dbReference>
<keyword evidence="2" id="KW-0067">ATP-binding</keyword>
<dbReference type="GO" id="GO:0005524">
    <property type="term" value="F:ATP binding"/>
    <property type="evidence" value="ECO:0007669"/>
    <property type="project" value="UniProtKB-KW"/>
</dbReference>
<reference evidence="3" key="1">
    <citation type="journal article" date="2019" name="Sci. Rep.">
        <title>Draft genome of Tanacetum cinerariifolium, the natural source of mosquito coil.</title>
        <authorList>
            <person name="Yamashiro T."/>
            <person name="Shiraishi A."/>
            <person name="Satake H."/>
            <person name="Nakayama K."/>
        </authorList>
    </citation>
    <scope>NUCLEOTIDE SEQUENCE</scope>
</reference>
<sequence length="89" mass="9882">MNVLIFDLGGSTFDLSLLAIEEGILEVKATTGDTHLGAEDFDKRDDGSTRILKVQQLLQKKFRRKELCQSINPDEVVAYGADVQAAIDW</sequence>
<proteinExistence type="predicted"/>
<accession>A0A699HPF4</accession>